<dbReference type="EMBL" id="JBEHCU010006576">
    <property type="protein sequence ID" value="KAL1396783.1"/>
    <property type="molecule type" value="Genomic_DNA"/>
</dbReference>
<sequence length="544" mass="61799">MKRSSSRRTVACRDAAKGLILDYCSNSSVHGVQYFGCRERSGCEKFWWFAVFLLSLGSCALLIEKTYLKWDQTPVIVSFNERATPVWQIPLPAVTICPQTKALTTKLNFSNDVGEFMQNHDISGEKMDTLLATLQLCDRNFHQVFFDPGVFPDKATNQSYASLIKDMPILTQENLGDCSIRSELTSCANLFSYSLTEEGVCVTFNGLSANELLRTENIQTEDSYLTSINKSTFWTQEDGYSQQATVRTYPYRSLGSGISAGISVTLQNHDFLLEYLCSGPNPGYKILLHSPVDYPHISNKFVRISRNREVAIAVKPQIITTSTGLRDYTPEGRQCFFNHERYLQFFREYTQNNCELECLTNFTLHYCGCVRFSMLRTPRTAVCETNQIMCMLKAEESLLEMDVVTQGNSEPNFRAKCNCLPACTSVQYDLEVTQTELEWYRYWETFAEDLSKLEGTQMARLGVYYKESQFITSRRSELYGLTDFLANCGGLLGLCMGVSLLSLVELLYFCLVRPVVLWRNQKTVVQVKNKDEAPEKVLLAKSGP</sequence>
<protein>
    <recommendedName>
        <fullName evidence="16">Pickpocket</fullName>
    </recommendedName>
</protein>
<dbReference type="Gene3D" id="1.10.287.770">
    <property type="entry name" value="YojJ-like"/>
    <property type="match status" value="1"/>
</dbReference>
<evidence type="ECO:0000256" key="3">
    <source>
        <dbReference type="ARBA" id="ARBA00022448"/>
    </source>
</evidence>
<keyword evidence="11 12" id="KW-0407">Ion channel</keyword>
<keyword evidence="10 12" id="KW-0739">Sodium transport</keyword>
<keyword evidence="5 12" id="KW-0812">Transmembrane</keyword>
<name>A0ABD1DAV1_CULPP</name>
<feature type="transmembrane region" description="Helical" evidence="13">
    <location>
        <begin position="46"/>
        <end position="63"/>
    </location>
</feature>
<feature type="transmembrane region" description="Helical" evidence="13">
    <location>
        <begin position="491"/>
        <end position="512"/>
    </location>
</feature>
<evidence type="ECO:0000256" key="7">
    <source>
        <dbReference type="ARBA" id="ARBA00023053"/>
    </source>
</evidence>
<dbReference type="FunFam" id="1.10.287.770:FF:000008">
    <property type="entry name" value="pickpocket protein 28"/>
    <property type="match status" value="1"/>
</dbReference>
<organism evidence="14 15">
    <name type="scientific">Culex pipiens pipiens</name>
    <name type="common">Northern house mosquito</name>
    <dbReference type="NCBI Taxonomy" id="38569"/>
    <lineage>
        <taxon>Eukaryota</taxon>
        <taxon>Metazoa</taxon>
        <taxon>Ecdysozoa</taxon>
        <taxon>Arthropoda</taxon>
        <taxon>Hexapoda</taxon>
        <taxon>Insecta</taxon>
        <taxon>Pterygota</taxon>
        <taxon>Neoptera</taxon>
        <taxon>Endopterygota</taxon>
        <taxon>Diptera</taxon>
        <taxon>Nematocera</taxon>
        <taxon>Culicoidea</taxon>
        <taxon>Culicidae</taxon>
        <taxon>Culicinae</taxon>
        <taxon>Culicini</taxon>
        <taxon>Culex</taxon>
        <taxon>Culex</taxon>
    </lineage>
</organism>
<keyword evidence="3 12" id="KW-0813">Transport</keyword>
<keyword evidence="15" id="KW-1185">Reference proteome</keyword>
<evidence type="ECO:0000256" key="2">
    <source>
        <dbReference type="ARBA" id="ARBA00007193"/>
    </source>
</evidence>
<comment type="similarity">
    <text evidence="2 12">Belongs to the amiloride-sensitive sodium channel (TC 1.A.6) family.</text>
</comment>
<dbReference type="Gene3D" id="2.60.470.10">
    <property type="entry name" value="Acid-sensing ion channels like domains"/>
    <property type="match status" value="1"/>
</dbReference>
<dbReference type="GO" id="GO:0016020">
    <property type="term" value="C:membrane"/>
    <property type="evidence" value="ECO:0007669"/>
    <property type="project" value="UniProtKB-SubCell"/>
</dbReference>
<keyword evidence="4 12" id="KW-0894">Sodium channel</keyword>
<dbReference type="Pfam" id="PF00858">
    <property type="entry name" value="ASC"/>
    <property type="match status" value="1"/>
</dbReference>
<evidence type="ECO:0000313" key="14">
    <source>
        <dbReference type="EMBL" id="KAL1396783.1"/>
    </source>
</evidence>
<evidence type="ECO:0000256" key="9">
    <source>
        <dbReference type="ARBA" id="ARBA00023136"/>
    </source>
</evidence>
<dbReference type="AlphaFoldDB" id="A0ABD1DAV1"/>
<keyword evidence="7" id="KW-0915">Sodium</keyword>
<evidence type="ECO:0000256" key="13">
    <source>
        <dbReference type="SAM" id="Phobius"/>
    </source>
</evidence>
<evidence type="ECO:0000256" key="6">
    <source>
        <dbReference type="ARBA" id="ARBA00022989"/>
    </source>
</evidence>
<dbReference type="Proteomes" id="UP001562425">
    <property type="component" value="Unassembled WGS sequence"/>
</dbReference>
<evidence type="ECO:0000256" key="4">
    <source>
        <dbReference type="ARBA" id="ARBA00022461"/>
    </source>
</evidence>
<keyword evidence="9 13" id="KW-0472">Membrane</keyword>
<gene>
    <name evidence="14" type="ORF">pipiens_010266</name>
</gene>
<reference evidence="14 15" key="1">
    <citation type="submission" date="2024-05" db="EMBL/GenBank/DDBJ databases">
        <title>Culex pipiens pipiens assembly and annotation.</title>
        <authorList>
            <person name="Alout H."/>
            <person name="Durand T."/>
        </authorList>
    </citation>
    <scope>NUCLEOTIDE SEQUENCE [LARGE SCALE GENOMIC DNA]</scope>
    <source>
        <strain evidence="14">HA-2024</strain>
        <tissue evidence="14">Whole body</tissue>
    </source>
</reference>
<evidence type="ECO:0000313" key="15">
    <source>
        <dbReference type="Proteomes" id="UP001562425"/>
    </source>
</evidence>
<evidence type="ECO:0000256" key="8">
    <source>
        <dbReference type="ARBA" id="ARBA00023065"/>
    </source>
</evidence>
<accession>A0ABD1DAV1</accession>
<evidence type="ECO:0008006" key="16">
    <source>
        <dbReference type="Google" id="ProtNLM"/>
    </source>
</evidence>
<evidence type="ECO:0000256" key="5">
    <source>
        <dbReference type="ARBA" id="ARBA00022692"/>
    </source>
</evidence>
<keyword evidence="8 12" id="KW-0406">Ion transport</keyword>
<comment type="subcellular location">
    <subcellularLocation>
        <location evidence="1">Membrane</location>
        <topology evidence="1">Multi-pass membrane protein</topology>
    </subcellularLocation>
</comment>
<dbReference type="PANTHER" id="PTHR11690:SF288">
    <property type="entry name" value="AMILORIDE-SENSITIVE NA+ CHANNEL-RELATED"/>
    <property type="match status" value="1"/>
</dbReference>
<evidence type="ECO:0000256" key="11">
    <source>
        <dbReference type="ARBA" id="ARBA00023303"/>
    </source>
</evidence>
<dbReference type="PRINTS" id="PR01078">
    <property type="entry name" value="AMINACHANNEL"/>
</dbReference>
<evidence type="ECO:0000256" key="1">
    <source>
        <dbReference type="ARBA" id="ARBA00004141"/>
    </source>
</evidence>
<dbReference type="PANTHER" id="PTHR11690">
    <property type="entry name" value="AMILORIDE-SENSITIVE SODIUM CHANNEL-RELATED"/>
    <property type="match status" value="1"/>
</dbReference>
<dbReference type="GO" id="GO:0005272">
    <property type="term" value="F:sodium channel activity"/>
    <property type="evidence" value="ECO:0007669"/>
    <property type="project" value="UniProtKB-KW"/>
</dbReference>
<evidence type="ECO:0000256" key="10">
    <source>
        <dbReference type="ARBA" id="ARBA00023201"/>
    </source>
</evidence>
<dbReference type="InterPro" id="IPR001873">
    <property type="entry name" value="ENaC"/>
</dbReference>
<keyword evidence="6 13" id="KW-1133">Transmembrane helix</keyword>
<evidence type="ECO:0000256" key="12">
    <source>
        <dbReference type="RuleBase" id="RU000679"/>
    </source>
</evidence>
<proteinExistence type="inferred from homology"/>
<comment type="caution">
    <text evidence="14">The sequence shown here is derived from an EMBL/GenBank/DDBJ whole genome shotgun (WGS) entry which is preliminary data.</text>
</comment>